<dbReference type="Gene3D" id="3.40.50.1820">
    <property type="entry name" value="alpha/beta hydrolase"/>
    <property type="match status" value="1"/>
</dbReference>
<organism evidence="1 2">
    <name type="scientific">Bacillus toyonensis</name>
    <dbReference type="NCBI Taxonomy" id="155322"/>
    <lineage>
        <taxon>Bacteria</taxon>
        <taxon>Bacillati</taxon>
        <taxon>Bacillota</taxon>
        <taxon>Bacilli</taxon>
        <taxon>Bacillales</taxon>
        <taxon>Bacillaceae</taxon>
        <taxon>Bacillus</taxon>
        <taxon>Bacillus cereus group</taxon>
    </lineage>
</organism>
<dbReference type="AlphaFoldDB" id="A0A2B6FYH7"/>
<evidence type="ECO:0000313" key="2">
    <source>
        <dbReference type="Proteomes" id="UP000225320"/>
    </source>
</evidence>
<dbReference type="SUPFAM" id="SSF53474">
    <property type="entry name" value="alpha/beta-Hydrolases"/>
    <property type="match status" value="1"/>
</dbReference>
<gene>
    <name evidence="1" type="ORF">CON73_29195</name>
</gene>
<protein>
    <submittedName>
        <fullName evidence="1">Alpha/beta hydrolase</fullName>
    </submittedName>
</protein>
<dbReference type="InterPro" id="IPR029058">
    <property type="entry name" value="AB_hydrolase_fold"/>
</dbReference>
<reference evidence="1 2" key="1">
    <citation type="submission" date="2017-09" db="EMBL/GenBank/DDBJ databases">
        <title>Large-scale bioinformatics analysis of Bacillus genomes uncovers conserved roles of natural products in bacterial physiology.</title>
        <authorList>
            <consortium name="Agbiome Team Llc"/>
            <person name="Bleich R.M."/>
            <person name="Grubbs K.J."/>
            <person name="Santa Maria K.C."/>
            <person name="Allen S.E."/>
            <person name="Farag S."/>
            <person name="Shank E.A."/>
            <person name="Bowers A."/>
        </authorList>
    </citation>
    <scope>NUCLEOTIDE SEQUENCE [LARGE SCALE GENOMIC DNA]</scope>
    <source>
        <strain evidence="1 2">AFS094862</strain>
    </source>
</reference>
<dbReference type="EMBL" id="NVOI01000158">
    <property type="protein sequence ID" value="PGG81373.1"/>
    <property type="molecule type" value="Genomic_DNA"/>
</dbReference>
<proteinExistence type="predicted"/>
<sequence>MCGKYDVQCPLPYSLELKELIPNSKLIIFNKSNHYPFLEESKLFSKEFDLFLEEQFTRFN</sequence>
<accession>A0A2B6FYH7</accession>
<dbReference type="Proteomes" id="UP000225320">
    <property type="component" value="Unassembled WGS sequence"/>
</dbReference>
<evidence type="ECO:0000313" key="1">
    <source>
        <dbReference type="EMBL" id="PGG81373.1"/>
    </source>
</evidence>
<keyword evidence="1" id="KW-0378">Hydrolase</keyword>
<comment type="caution">
    <text evidence="1">The sequence shown here is derived from an EMBL/GenBank/DDBJ whole genome shotgun (WGS) entry which is preliminary data.</text>
</comment>
<name>A0A2B6FYH7_9BACI</name>
<dbReference type="GO" id="GO:0016787">
    <property type="term" value="F:hydrolase activity"/>
    <property type="evidence" value="ECO:0007669"/>
    <property type="project" value="UniProtKB-KW"/>
</dbReference>